<evidence type="ECO:0000313" key="1">
    <source>
        <dbReference type="EMBL" id="KAF5321730.1"/>
    </source>
</evidence>
<evidence type="ECO:0000313" key="2">
    <source>
        <dbReference type="Proteomes" id="UP000567179"/>
    </source>
</evidence>
<accession>A0A8H5F2U2</accession>
<proteinExistence type="predicted"/>
<sequence length="72" mass="7483">MVLHPFGSASIPASVHGSELEDLIRDGTGAPLIQHLGTGTDAHGLVSQHVSNGTSRVFALSRFRAPFGFGSL</sequence>
<dbReference type="AlphaFoldDB" id="A0A8H5F2U2"/>
<comment type="caution">
    <text evidence="1">The sequence shown here is derived from an EMBL/GenBank/DDBJ whole genome shotgun (WGS) entry which is preliminary data.</text>
</comment>
<gene>
    <name evidence="1" type="ORF">D9619_002246</name>
</gene>
<dbReference type="Proteomes" id="UP000567179">
    <property type="component" value="Unassembled WGS sequence"/>
</dbReference>
<dbReference type="EMBL" id="JAACJJ010000028">
    <property type="protein sequence ID" value="KAF5321730.1"/>
    <property type="molecule type" value="Genomic_DNA"/>
</dbReference>
<name>A0A8H5F2U2_9AGAR</name>
<organism evidence="1 2">
    <name type="scientific">Psilocybe cf. subviscida</name>
    <dbReference type="NCBI Taxonomy" id="2480587"/>
    <lineage>
        <taxon>Eukaryota</taxon>
        <taxon>Fungi</taxon>
        <taxon>Dikarya</taxon>
        <taxon>Basidiomycota</taxon>
        <taxon>Agaricomycotina</taxon>
        <taxon>Agaricomycetes</taxon>
        <taxon>Agaricomycetidae</taxon>
        <taxon>Agaricales</taxon>
        <taxon>Agaricineae</taxon>
        <taxon>Strophariaceae</taxon>
        <taxon>Psilocybe</taxon>
    </lineage>
</organism>
<keyword evidence="2" id="KW-1185">Reference proteome</keyword>
<protein>
    <submittedName>
        <fullName evidence="1">Uncharacterized protein</fullName>
    </submittedName>
</protein>
<reference evidence="1 2" key="1">
    <citation type="journal article" date="2020" name="ISME J.">
        <title>Uncovering the hidden diversity of litter-decomposition mechanisms in mushroom-forming fungi.</title>
        <authorList>
            <person name="Floudas D."/>
            <person name="Bentzer J."/>
            <person name="Ahren D."/>
            <person name="Johansson T."/>
            <person name="Persson P."/>
            <person name="Tunlid A."/>
        </authorList>
    </citation>
    <scope>NUCLEOTIDE SEQUENCE [LARGE SCALE GENOMIC DNA]</scope>
    <source>
        <strain evidence="1 2">CBS 101986</strain>
    </source>
</reference>